<evidence type="ECO:0000313" key="2">
    <source>
        <dbReference type="Proteomes" id="UP000011863"/>
    </source>
</evidence>
<protein>
    <submittedName>
        <fullName evidence="1">Uncharacterized protein</fullName>
    </submittedName>
</protein>
<dbReference type="RefSeq" id="WP_015442598.1">
    <property type="nucleotide sequence ID" value="NC_020520.1"/>
</dbReference>
<dbReference type="KEGG" id="aym:YM304_30370"/>
<accession>A0A6C7EA66</accession>
<gene>
    <name evidence="1" type="ORF">YM304_30370</name>
</gene>
<proteinExistence type="predicted"/>
<evidence type="ECO:0000313" key="1">
    <source>
        <dbReference type="EMBL" id="BAN03351.1"/>
    </source>
</evidence>
<dbReference type="Proteomes" id="UP000011863">
    <property type="component" value="Chromosome"/>
</dbReference>
<reference evidence="1 2" key="1">
    <citation type="journal article" date="2013" name="Int. J. Syst. Evol. Microbiol.">
        <title>Ilumatobacter nonamiense sp. nov. and Ilumatobacter coccineum sp. nov., isolated from seashore sand.</title>
        <authorList>
            <person name="Matsumoto A."/>
            <person name="Kasai H."/>
            <person name="Matsuo Y."/>
            <person name="Shizuri Y."/>
            <person name="Ichikawa N."/>
            <person name="Fujita N."/>
            <person name="Omura S."/>
            <person name="Takahashi Y."/>
        </authorList>
    </citation>
    <scope>NUCLEOTIDE SEQUENCE [LARGE SCALE GENOMIC DNA]</scope>
    <source>
        <strain evidence="2">NBRC 103263 / KCTC 29153 / YM16-304</strain>
    </source>
</reference>
<name>A0A6C7EA66_ILUCY</name>
<dbReference type="AlphaFoldDB" id="A0A6C7EA66"/>
<keyword evidence="2" id="KW-1185">Reference proteome</keyword>
<organism evidence="1 2">
    <name type="scientific">Ilumatobacter coccineus (strain NBRC 103263 / KCTC 29153 / YM16-304)</name>
    <dbReference type="NCBI Taxonomy" id="1313172"/>
    <lineage>
        <taxon>Bacteria</taxon>
        <taxon>Bacillati</taxon>
        <taxon>Actinomycetota</taxon>
        <taxon>Acidimicrobiia</taxon>
        <taxon>Acidimicrobiales</taxon>
        <taxon>Ilumatobacteraceae</taxon>
        <taxon>Ilumatobacter</taxon>
    </lineage>
</organism>
<dbReference type="EMBL" id="AP012057">
    <property type="protein sequence ID" value="BAN03351.1"/>
    <property type="molecule type" value="Genomic_DNA"/>
</dbReference>
<sequence length="183" mass="21061">MSTDDNEADLIAARKRLAEQDAKIEKLRSEIRLDGFLNSHRYASDQHQQNQQPLLPVFDHPGYVAELAKSMPEHAWRWLQHHEMPPTVDQLCASFSEEVRHTVESLRPVLATALDDPDVPIHLENYAGDFYVEVADDEHTQQRMADAFDRYENRDDALIAAHDYMRLGDPDPFGLIEEAEAQR</sequence>